<comment type="similarity">
    <text evidence="1">Belongs to the glycosyl hydrolase 16 family.</text>
</comment>
<accession>A0ABP6T847</accession>
<keyword evidence="4" id="KW-1185">Reference proteome</keyword>
<evidence type="ECO:0000313" key="3">
    <source>
        <dbReference type="EMBL" id="GAA3394584.1"/>
    </source>
</evidence>
<dbReference type="PROSITE" id="PS51762">
    <property type="entry name" value="GH16_2"/>
    <property type="match status" value="1"/>
</dbReference>
<reference evidence="4" key="1">
    <citation type="journal article" date="2019" name="Int. J. Syst. Evol. Microbiol.">
        <title>The Global Catalogue of Microorganisms (GCM) 10K type strain sequencing project: providing services to taxonomists for standard genome sequencing and annotation.</title>
        <authorList>
            <consortium name="The Broad Institute Genomics Platform"/>
            <consortium name="The Broad Institute Genome Sequencing Center for Infectious Disease"/>
            <person name="Wu L."/>
            <person name="Ma J."/>
        </authorList>
    </citation>
    <scope>NUCLEOTIDE SEQUENCE [LARGE SCALE GENOMIC DNA]</scope>
    <source>
        <strain evidence="4">JCM 9458</strain>
    </source>
</reference>
<dbReference type="Pfam" id="PF26113">
    <property type="entry name" value="GH16_XgeA"/>
    <property type="match status" value="1"/>
</dbReference>
<name>A0ABP6T847_9ACTN</name>
<dbReference type="PANTHER" id="PTHR10963">
    <property type="entry name" value="GLYCOSYL HYDROLASE-RELATED"/>
    <property type="match status" value="1"/>
</dbReference>
<evidence type="ECO:0000256" key="1">
    <source>
        <dbReference type="ARBA" id="ARBA00006865"/>
    </source>
</evidence>
<dbReference type="InterPro" id="IPR050546">
    <property type="entry name" value="Glycosyl_Hydrlase_16"/>
</dbReference>
<evidence type="ECO:0000313" key="4">
    <source>
        <dbReference type="Proteomes" id="UP001501676"/>
    </source>
</evidence>
<dbReference type="CDD" id="cd02182">
    <property type="entry name" value="GH16_Strep_laminarinase_like"/>
    <property type="match status" value="1"/>
</dbReference>
<dbReference type="Proteomes" id="UP001501676">
    <property type="component" value="Unassembled WGS sequence"/>
</dbReference>
<dbReference type="Gene3D" id="2.60.120.200">
    <property type="match status" value="1"/>
</dbReference>
<organism evidence="3 4">
    <name type="scientific">Cryptosporangium minutisporangium</name>
    <dbReference type="NCBI Taxonomy" id="113569"/>
    <lineage>
        <taxon>Bacteria</taxon>
        <taxon>Bacillati</taxon>
        <taxon>Actinomycetota</taxon>
        <taxon>Actinomycetes</taxon>
        <taxon>Cryptosporangiales</taxon>
        <taxon>Cryptosporangiaceae</taxon>
        <taxon>Cryptosporangium</taxon>
    </lineage>
</organism>
<dbReference type="EMBL" id="BAAAYN010000044">
    <property type="protein sequence ID" value="GAA3394584.1"/>
    <property type="molecule type" value="Genomic_DNA"/>
</dbReference>
<sequence>MEGPRGAQKLGVLGRRRPWLRATTAAAISLVLAATTAGTTRASAASPGAVPAPPSGFTLTWSDDFNGAARSGASTANWRYDIGPATMFSTGEIAAVTNSTQNVYHDGSGRLVIRALRSGRNPLSGWTSGRIQTQSATFGARPGGVLRVEASLQLPNVTASNGLGYWPAFWMLGSRLRTGTPWPTSGEIDIMEAVNGRESTFGTLHCGLPVGGPCREPNGISSGERICAGCRTGFHTYAVEIDRSTSPEQIRWYLDGNNFFTVRSTAVDSTTWANAVHHPFFIILNLAIGGGFPSAFGAGPTRATMSGAHMQVEYVAVYNKG</sequence>
<comment type="caution">
    <text evidence="3">The sequence shown here is derived from an EMBL/GenBank/DDBJ whole genome shotgun (WGS) entry which is preliminary data.</text>
</comment>
<dbReference type="InterPro" id="IPR000757">
    <property type="entry name" value="Beta-glucanase-like"/>
</dbReference>
<proteinExistence type="inferred from homology"/>
<evidence type="ECO:0000259" key="2">
    <source>
        <dbReference type="PROSITE" id="PS51762"/>
    </source>
</evidence>
<feature type="domain" description="GH16" evidence="2">
    <location>
        <begin position="45"/>
        <end position="321"/>
    </location>
</feature>
<dbReference type="InterPro" id="IPR013320">
    <property type="entry name" value="ConA-like_dom_sf"/>
</dbReference>
<dbReference type="SUPFAM" id="SSF49899">
    <property type="entry name" value="Concanavalin A-like lectins/glucanases"/>
    <property type="match status" value="1"/>
</dbReference>
<dbReference type="RefSeq" id="WP_345732029.1">
    <property type="nucleotide sequence ID" value="NZ_BAAAYN010000044.1"/>
</dbReference>
<gene>
    <name evidence="3" type="ORF">GCM10020369_64570</name>
</gene>
<dbReference type="PANTHER" id="PTHR10963:SF55">
    <property type="entry name" value="GLYCOSIDE HYDROLASE FAMILY 16 PROTEIN"/>
    <property type="match status" value="1"/>
</dbReference>
<protein>
    <recommendedName>
        <fullName evidence="2">GH16 domain-containing protein</fullName>
    </recommendedName>
</protein>